<dbReference type="GeneID" id="107064459"/>
<evidence type="ECO:0000313" key="13">
    <source>
        <dbReference type="Proteomes" id="UP000694924"/>
    </source>
</evidence>
<gene>
    <name evidence="14" type="primary">LOC107064459</name>
    <name evidence="12" type="synonym">inx</name>
</gene>
<keyword evidence="8 12" id="KW-1133">Transmembrane helix</keyword>
<keyword evidence="5 12" id="KW-0812">Transmembrane</keyword>
<dbReference type="Proteomes" id="UP000694924">
    <property type="component" value="Unplaced"/>
</dbReference>
<keyword evidence="10 12" id="KW-0472">Membrane</keyword>
<dbReference type="PANTHER" id="PTHR11893">
    <property type="entry name" value="INNEXIN"/>
    <property type="match status" value="1"/>
</dbReference>
<dbReference type="PRINTS" id="PR01262">
    <property type="entry name" value="INNEXIN"/>
</dbReference>
<evidence type="ECO:0000256" key="6">
    <source>
        <dbReference type="ARBA" id="ARBA00022868"/>
    </source>
</evidence>
<keyword evidence="7" id="KW-0965">Cell junction</keyword>
<protein>
    <recommendedName>
        <fullName evidence="12">Innexin</fullName>
    </recommendedName>
</protein>
<dbReference type="PROSITE" id="PS51013">
    <property type="entry name" value="PANNEXIN"/>
    <property type="match status" value="1"/>
</dbReference>
<dbReference type="InterPro" id="IPR000990">
    <property type="entry name" value="Innexin"/>
</dbReference>
<evidence type="ECO:0000256" key="1">
    <source>
        <dbReference type="ARBA" id="ARBA00004610"/>
    </source>
</evidence>
<evidence type="ECO:0000313" key="14">
    <source>
        <dbReference type="RefSeq" id="XP_015172639.1"/>
    </source>
</evidence>
<feature type="transmembrane region" description="Helical" evidence="12">
    <location>
        <begin position="108"/>
        <end position="125"/>
    </location>
</feature>
<organism evidence="13 14">
    <name type="scientific">Polistes dominula</name>
    <name type="common">European paper wasp</name>
    <name type="synonym">Vespa dominula</name>
    <dbReference type="NCBI Taxonomy" id="743375"/>
    <lineage>
        <taxon>Eukaryota</taxon>
        <taxon>Metazoa</taxon>
        <taxon>Ecdysozoa</taxon>
        <taxon>Arthropoda</taxon>
        <taxon>Hexapoda</taxon>
        <taxon>Insecta</taxon>
        <taxon>Pterygota</taxon>
        <taxon>Neoptera</taxon>
        <taxon>Endopterygota</taxon>
        <taxon>Hymenoptera</taxon>
        <taxon>Apocrita</taxon>
        <taxon>Aculeata</taxon>
        <taxon>Vespoidea</taxon>
        <taxon>Vespidae</taxon>
        <taxon>Polistinae</taxon>
        <taxon>Polistini</taxon>
        <taxon>Polistes</taxon>
    </lineage>
</organism>
<sequence>MLELFSPIKCFLREDRIHIDNIAFRLHSRFTVLVFLVCATLVTAKQFIGEPISCISDHSIDRTTLNAYCWIYSTFTVARHLKGIPGRTVASPGIGNTLQDDELYYHRYYQWVCFILGLQAILFYVPRALWRIWERDTVALLAKDLSTSSFLDRHTWTEDRKRQLVDYFIQSDLRTTHNFYAFRYFLCELFNFVNTIGQLYLLDLLFDGEFKRYGIAVIIFAKEKQLTDMIDPMTRLFPKVTKCTMYSFGSAGSTQIHDALCVLSLNVMNEKVFFFLWFWLMFLMILGFFAIFYRIIVFTQAKVRVYLLRASMRTLAHAKANTIVQVLTFGDCFLLHRLAQNVNPVIYRELIDELAASLSTKHFKGLV</sequence>
<evidence type="ECO:0000256" key="2">
    <source>
        <dbReference type="ARBA" id="ARBA00004651"/>
    </source>
</evidence>
<keyword evidence="6" id="KW-0303">Gap junction</keyword>
<evidence type="ECO:0000256" key="7">
    <source>
        <dbReference type="ARBA" id="ARBA00022949"/>
    </source>
</evidence>
<keyword evidence="3 12" id="KW-0813">Transport</keyword>
<feature type="transmembrane region" description="Helical" evidence="12">
    <location>
        <begin position="181"/>
        <end position="201"/>
    </location>
</feature>
<evidence type="ECO:0000256" key="4">
    <source>
        <dbReference type="ARBA" id="ARBA00022475"/>
    </source>
</evidence>
<evidence type="ECO:0000256" key="9">
    <source>
        <dbReference type="ARBA" id="ARBA00023065"/>
    </source>
</evidence>
<proteinExistence type="inferred from homology"/>
<reference evidence="14" key="1">
    <citation type="submission" date="2025-08" db="UniProtKB">
        <authorList>
            <consortium name="RefSeq"/>
        </authorList>
    </citation>
    <scope>IDENTIFICATION</scope>
    <source>
        <tissue evidence="14">Whole body</tissue>
    </source>
</reference>
<keyword evidence="9 12" id="KW-0406">Ion transport</keyword>
<comment type="function">
    <text evidence="12">Structural component of the gap junctions.</text>
</comment>
<evidence type="ECO:0000256" key="11">
    <source>
        <dbReference type="ARBA" id="ARBA00023303"/>
    </source>
</evidence>
<evidence type="ECO:0000256" key="5">
    <source>
        <dbReference type="ARBA" id="ARBA00022692"/>
    </source>
</evidence>
<evidence type="ECO:0000256" key="10">
    <source>
        <dbReference type="ARBA" id="ARBA00023136"/>
    </source>
</evidence>
<feature type="transmembrane region" description="Helical" evidence="12">
    <location>
        <begin position="272"/>
        <end position="296"/>
    </location>
</feature>
<dbReference type="Pfam" id="PF00876">
    <property type="entry name" value="Innexin"/>
    <property type="match status" value="1"/>
</dbReference>
<dbReference type="PANTHER" id="PTHR11893:SF41">
    <property type="entry name" value="INNEXIN INX2"/>
    <property type="match status" value="1"/>
</dbReference>
<comment type="similarity">
    <text evidence="12">Belongs to the pannexin family.</text>
</comment>
<evidence type="ECO:0000256" key="3">
    <source>
        <dbReference type="ARBA" id="ARBA00022448"/>
    </source>
</evidence>
<keyword evidence="13" id="KW-1185">Reference proteome</keyword>
<accession>A0ABM1HXF2</accession>
<keyword evidence="4" id="KW-1003">Cell membrane</keyword>
<comment type="subcellular location">
    <subcellularLocation>
        <location evidence="1">Cell junction</location>
        <location evidence="1">Gap junction</location>
    </subcellularLocation>
    <subcellularLocation>
        <location evidence="2 12">Cell membrane</location>
        <topology evidence="2 12">Multi-pass membrane protein</topology>
    </subcellularLocation>
</comment>
<evidence type="ECO:0000256" key="8">
    <source>
        <dbReference type="ARBA" id="ARBA00022989"/>
    </source>
</evidence>
<evidence type="ECO:0000256" key="12">
    <source>
        <dbReference type="RuleBase" id="RU010713"/>
    </source>
</evidence>
<feature type="transmembrane region" description="Helical" evidence="12">
    <location>
        <begin position="30"/>
        <end position="48"/>
    </location>
</feature>
<keyword evidence="11 12" id="KW-0407">Ion channel</keyword>
<dbReference type="RefSeq" id="XP_015172639.1">
    <property type="nucleotide sequence ID" value="XM_015317153.1"/>
</dbReference>
<name>A0ABM1HXF2_POLDO</name>